<protein>
    <submittedName>
        <fullName evidence="1">Uncharacterized protein</fullName>
    </submittedName>
</protein>
<proteinExistence type="predicted"/>
<evidence type="ECO:0000313" key="1">
    <source>
        <dbReference type="EMBL" id="NVP03435.1"/>
    </source>
</evidence>
<accession>A0A7Y7UHD7</accession>
<organism evidence="1 2">
    <name type="scientific">Photobacterium damselae subsp. damselae</name>
    <name type="common">Listonella damsela</name>
    <dbReference type="NCBI Taxonomy" id="85581"/>
    <lineage>
        <taxon>Bacteria</taxon>
        <taxon>Pseudomonadati</taxon>
        <taxon>Pseudomonadota</taxon>
        <taxon>Gammaproteobacteria</taxon>
        <taxon>Vibrionales</taxon>
        <taxon>Vibrionaceae</taxon>
        <taxon>Photobacterium</taxon>
    </lineage>
</organism>
<dbReference type="RefSeq" id="WP_109376084.1">
    <property type="nucleotide sequence ID" value="NZ_JABXOQ010000111.1"/>
</dbReference>
<dbReference type="AlphaFoldDB" id="A0A7Y7UHD7"/>
<sequence>MGWLILAIVIYGMYRVQADANYIRSHRSSDINKQEDAASKLINNGYSDITGSIPVVDGVLMNRNYDPSDTSKIDQFII</sequence>
<comment type="caution">
    <text evidence="1">The sequence shown here is derived from an EMBL/GenBank/DDBJ whole genome shotgun (WGS) entry which is preliminary data.</text>
</comment>
<reference evidence="1 2" key="1">
    <citation type="submission" date="2020-06" db="EMBL/GenBank/DDBJ databases">
        <title>Photobacterium damselae subsp. damselae comparative genomics.</title>
        <authorList>
            <person name="Osorio C.R."/>
        </authorList>
    </citation>
    <scope>NUCLEOTIDE SEQUENCE [LARGE SCALE GENOMIC DNA]</scope>
    <source>
        <strain evidence="1 2">TW250/03</strain>
    </source>
</reference>
<name>A0A7Y7UHD7_PHODD</name>
<dbReference type="Proteomes" id="UP000533429">
    <property type="component" value="Unassembled WGS sequence"/>
</dbReference>
<evidence type="ECO:0000313" key="2">
    <source>
        <dbReference type="Proteomes" id="UP000533429"/>
    </source>
</evidence>
<dbReference type="EMBL" id="JABXOR010001609">
    <property type="protein sequence ID" value="NVP03435.1"/>
    <property type="molecule type" value="Genomic_DNA"/>
</dbReference>
<gene>
    <name evidence="1" type="ORF">HWA77_24835</name>
</gene>